<dbReference type="AlphaFoldDB" id="A0A328XP06"/>
<reference evidence="1 2" key="1">
    <citation type="submission" date="2018-06" db="EMBL/GenBank/DDBJ databases">
        <title>Comparative analysis of microorganisms from saline springs in Andes Mountain Range, Colombia.</title>
        <authorList>
            <person name="Rubin E."/>
        </authorList>
    </citation>
    <scope>NUCLEOTIDE SEQUENCE [LARGE SCALE GENOMIC DNA]</scope>
    <source>
        <strain evidence="1 2">USBA-857</strain>
    </source>
</reference>
<evidence type="ECO:0000313" key="1">
    <source>
        <dbReference type="EMBL" id="RAR60209.1"/>
    </source>
</evidence>
<dbReference type="EMBL" id="QLSX01000007">
    <property type="protein sequence ID" value="RAR60209.1"/>
    <property type="molecule type" value="Genomic_DNA"/>
</dbReference>
<comment type="caution">
    <text evidence="1">The sequence shown here is derived from an EMBL/GenBank/DDBJ whole genome shotgun (WGS) entry which is preliminary data.</text>
</comment>
<gene>
    <name evidence="1" type="ORF">BCL93_10711</name>
</gene>
<organism evidence="1 2">
    <name type="scientific">Onishia taeanensis</name>
    <dbReference type="NCBI Taxonomy" id="284577"/>
    <lineage>
        <taxon>Bacteria</taxon>
        <taxon>Pseudomonadati</taxon>
        <taxon>Pseudomonadota</taxon>
        <taxon>Gammaproteobacteria</taxon>
        <taxon>Oceanospirillales</taxon>
        <taxon>Halomonadaceae</taxon>
        <taxon>Onishia</taxon>
    </lineage>
</organism>
<accession>A0A328XP06</accession>
<sequence>MRLVHGTWERILCMRHEAVSPSWLAGLDVGFNAKYYARLENRLFAAIISPKVGGICRRSVYQCSLRTPPSLGWAGFFLIYQGRSYD</sequence>
<dbReference type="Proteomes" id="UP000249700">
    <property type="component" value="Unassembled WGS sequence"/>
</dbReference>
<name>A0A328XP06_9GAMM</name>
<evidence type="ECO:0000313" key="2">
    <source>
        <dbReference type="Proteomes" id="UP000249700"/>
    </source>
</evidence>
<protein>
    <submittedName>
        <fullName evidence="1">Uncharacterized protein</fullName>
    </submittedName>
</protein>
<proteinExistence type="predicted"/>